<accession>A0A941ES20</accession>
<dbReference type="AlphaFoldDB" id="A0A941ES20"/>
<organism evidence="1 2">
    <name type="scientific">Actinospica durhamensis</name>
    <dbReference type="NCBI Taxonomy" id="1508375"/>
    <lineage>
        <taxon>Bacteria</taxon>
        <taxon>Bacillati</taxon>
        <taxon>Actinomycetota</taxon>
        <taxon>Actinomycetes</taxon>
        <taxon>Catenulisporales</taxon>
        <taxon>Actinospicaceae</taxon>
        <taxon>Actinospica</taxon>
    </lineage>
</organism>
<comment type="caution">
    <text evidence="1">The sequence shown here is derived from an EMBL/GenBank/DDBJ whole genome shotgun (WGS) entry which is preliminary data.</text>
</comment>
<keyword evidence="2" id="KW-1185">Reference proteome</keyword>
<name>A0A941ES20_9ACTN</name>
<dbReference type="EMBL" id="JAGSOG010000199">
    <property type="protein sequence ID" value="MBR7837365.1"/>
    <property type="molecule type" value="Genomic_DNA"/>
</dbReference>
<dbReference type="Proteomes" id="UP000675781">
    <property type="component" value="Unassembled WGS sequence"/>
</dbReference>
<protein>
    <submittedName>
        <fullName evidence="1">Uncharacterized protein</fullName>
    </submittedName>
</protein>
<gene>
    <name evidence="1" type="ORF">KDL01_29065</name>
</gene>
<evidence type="ECO:0000313" key="2">
    <source>
        <dbReference type="Proteomes" id="UP000675781"/>
    </source>
</evidence>
<sequence>MLVTNHVLSGAVLGAAVRNPWVAFPLGFASHLALDAVPHWGQFRDQDQFMRVAVTDGLAGLAVMGV</sequence>
<proteinExistence type="predicted"/>
<reference evidence="1" key="1">
    <citation type="submission" date="2021-04" db="EMBL/GenBank/DDBJ databases">
        <title>Genome based classification of Actinospica acidithermotolerans sp. nov., an actinobacterium isolated from an Indonesian hot spring.</title>
        <authorList>
            <person name="Kusuma A.B."/>
            <person name="Putra K.E."/>
            <person name="Nafisah S."/>
            <person name="Loh J."/>
            <person name="Nouioui I."/>
            <person name="Goodfellow M."/>
        </authorList>
    </citation>
    <scope>NUCLEOTIDE SEQUENCE</scope>
    <source>
        <strain evidence="1">CSCA 57</strain>
    </source>
</reference>
<feature type="non-terminal residue" evidence="1">
    <location>
        <position position="66"/>
    </location>
</feature>
<evidence type="ECO:0000313" key="1">
    <source>
        <dbReference type="EMBL" id="MBR7837365.1"/>
    </source>
</evidence>